<dbReference type="Pfam" id="PF12439">
    <property type="entry name" value="GDE_N"/>
    <property type="match status" value="1"/>
</dbReference>
<sequence length="690" mass="76771">MYADEICRMMVWSRGTGPASHDDAEHGADPLTREWLVTNGLGGYASGTISGAVTRRFHGLLISALPAPLGRTMMLSDLSTRVITSDGKVVQVGGQEPWLDDSAAQVIDLAEFRLEAGLPVWRYEGAGMAFERRLLLPHGQNTVHVTYTLLEGEGPVQIELQPWVNFRPHEGALDRPVAGPYALTVIEDRYELASPSDLPPLRLKVQGARAEFRIDSARLRNVRYRIEQSRGYDAVGEFYSPGRFGLELPVSGSVTLVASTEPWETINALSTEEVQRAERKRRTRLLLAAAPEVRSGPPAELILGADQFLITPAGRVEDAARARAAGDEVRTVIAGYHWFTDWGRDTMISLEGLTLVTGRHTEAGYILRTFAHYVKDGLIPNMFPEGKNDGLYHTADATLWFFHALDRYLTYTGDRETLRLVLPTLIDIVEHHTRGTRFGIGVDPKDGLVRQGEEGYQLTWMDAKVGDYVVTPRRGKAVEINALWYNALRLIERWVRESEGDDAARRYGGAAEQVKASFNRRFWSDELGYLYDVLDGEQGDDDAFRPNQIFAISLPHPVLDAARWKGIVDQVKARLWTPVGLRSLAPGHPDYKPKYFGDLRARDMAYHQGTVWGWLMGPFIDAWLKVYPADLAGARSLLEGFTPHLDEACAGSISEIFDAEPPFTPRGCVAQAWSVAEVLRAYARTARSAG</sequence>
<accession>A0A4P2R1M1</accession>
<dbReference type="Gene3D" id="1.50.10.10">
    <property type="match status" value="1"/>
</dbReference>
<dbReference type="InterPro" id="IPR024742">
    <property type="entry name" value="Glycogen_debranch_N"/>
</dbReference>
<evidence type="ECO:0000313" key="4">
    <source>
        <dbReference type="Proteomes" id="UP000295497"/>
    </source>
</evidence>
<dbReference type="SUPFAM" id="SSF48208">
    <property type="entry name" value="Six-hairpin glycosidases"/>
    <property type="match status" value="1"/>
</dbReference>
<proteinExistence type="predicted"/>
<dbReference type="NCBIfam" id="TIGR01561">
    <property type="entry name" value="gde_arch"/>
    <property type="match status" value="1"/>
</dbReference>
<dbReference type="PANTHER" id="PTHR10569:SF2">
    <property type="entry name" value="GLYCOGEN DEBRANCHING ENZYME"/>
    <property type="match status" value="1"/>
</dbReference>
<organism evidence="3 4">
    <name type="scientific">Sorangium cellulosum</name>
    <name type="common">Polyangium cellulosum</name>
    <dbReference type="NCBI Taxonomy" id="56"/>
    <lineage>
        <taxon>Bacteria</taxon>
        <taxon>Pseudomonadati</taxon>
        <taxon>Myxococcota</taxon>
        <taxon>Polyangia</taxon>
        <taxon>Polyangiales</taxon>
        <taxon>Polyangiaceae</taxon>
        <taxon>Sorangium</taxon>
    </lineage>
</organism>
<dbReference type="RefSeq" id="WP_129579272.1">
    <property type="nucleotide sequence ID" value="NZ_CP012672.1"/>
</dbReference>
<dbReference type="FunFam" id="1.50.10.10:FF:000073">
    <property type="entry name" value="Glycogen debranching enzyme, hypothetical (TreX-like)"/>
    <property type="match status" value="1"/>
</dbReference>
<dbReference type="InterPro" id="IPR032790">
    <property type="entry name" value="GDE_C"/>
</dbReference>
<dbReference type="AlphaFoldDB" id="A0A4P2R1M1"/>
<dbReference type="Pfam" id="PF06202">
    <property type="entry name" value="GDE_C"/>
    <property type="match status" value="1"/>
</dbReference>
<evidence type="ECO:0000313" key="3">
    <source>
        <dbReference type="EMBL" id="AUX36451.1"/>
    </source>
</evidence>
<dbReference type="InterPro" id="IPR006451">
    <property type="entry name" value="Glycogen_debranch_arc"/>
</dbReference>
<reference evidence="3 4" key="1">
    <citation type="submission" date="2015-09" db="EMBL/GenBank/DDBJ databases">
        <title>Sorangium comparison.</title>
        <authorList>
            <person name="Zaburannyi N."/>
            <person name="Bunk B."/>
            <person name="Overmann J."/>
            <person name="Mueller R."/>
        </authorList>
    </citation>
    <scope>NUCLEOTIDE SEQUENCE [LARGE SCALE GENOMIC DNA]</scope>
    <source>
        <strain evidence="3 4">So ce836</strain>
    </source>
</reference>
<dbReference type="InterPro" id="IPR008928">
    <property type="entry name" value="6-hairpin_glycosidase_sf"/>
</dbReference>
<dbReference type="PANTHER" id="PTHR10569">
    <property type="entry name" value="GLYCOGEN DEBRANCHING ENZYME"/>
    <property type="match status" value="1"/>
</dbReference>
<feature type="domain" description="Glycogen debranching enzyme bacterial and archaeal type N-terminal" evidence="2">
    <location>
        <begin position="33"/>
        <end position="255"/>
    </location>
</feature>
<dbReference type="InterPro" id="IPR012341">
    <property type="entry name" value="6hp_glycosidase-like_sf"/>
</dbReference>
<dbReference type="GO" id="GO:0004135">
    <property type="term" value="F:amylo-alpha-1,6-glucosidase activity"/>
    <property type="evidence" value="ECO:0007669"/>
    <property type="project" value="InterPro"/>
</dbReference>
<dbReference type="EMBL" id="CP012672">
    <property type="protein sequence ID" value="AUX36451.1"/>
    <property type="molecule type" value="Genomic_DNA"/>
</dbReference>
<protein>
    <submittedName>
        <fullName evidence="3">Glycogen debranching protein</fullName>
    </submittedName>
</protein>
<evidence type="ECO:0000259" key="2">
    <source>
        <dbReference type="Pfam" id="PF12439"/>
    </source>
</evidence>
<evidence type="ECO:0000259" key="1">
    <source>
        <dbReference type="Pfam" id="PF06202"/>
    </source>
</evidence>
<dbReference type="InterPro" id="IPR010401">
    <property type="entry name" value="AGL/Gdb1"/>
</dbReference>
<gene>
    <name evidence="3" type="primary">glgX</name>
    <name evidence="3" type="ORF">SOCE836_086580</name>
</gene>
<name>A0A4P2R1M1_SORCE</name>
<dbReference type="Proteomes" id="UP000295497">
    <property type="component" value="Chromosome"/>
</dbReference>
<feature type="domain" description="Glycogen debranching enzyme C-terminal" evidence="1">
    <location>
        <begin position="326"/>
        <end position="680"/>
    </location>
</feature>
<dbReference type="GO" id="GO:0004134">
    <property type="term" value="F:4-alpha-glucanotransferase activity"/>
    <property type="evidence" value="ECO:0007669"/>
    <property type="project" value="InterPro"/>
</dbReference>
<dbReference type="GO" id="GO:0005980">
    <property type="term" value="P:glycogen catabolic process"/>
    <property type="evidence" value="ECO:0007669"/>
    <property type="project" value="InterPro"/>
</dbReference>